<dbReference type="GO" id="GO:0008836">
    <property type="term" value="F:diaminopimelate decarboxylase activity"/>
    <property type="evidence" value="ECO:0007669"/>
    <property type="project" value="UniProtKB-UniRule"/>
</dbReference>
<feature type="binding site" evidence="12">
    <location>
        <position position="370"/>
    </location>
    <ligand>
        <name>pyridoxal 5'-phosphate</name>
        <dbReference type="ChEBI" id="CHEBI:597326"/>
    </ligand>
</feature>
<keyword evidence="6 12" id="KW-0456">Lyase</keyword>
<dbReference type="SUPFAM" id="SSF50621">
    <property type="entry name" value="Alanine racemase C-terminal domain-like"/>
    <property type="match status" value="1"/>
</dbReference>
<comment type="function">
    <text evidence="12">Specifically catalyzes the decarboxylation of meso-diaminopimelate (meso-DAP) to L-lysine.</text>
</comment>
<sequence>MSCLHYRETELYIENSRLKQVAEKFGTPCYVYSSSALASNWQAFDEALKSIPHRICYAVKANSNLAILHQLAKLNSGFDIVSLGELERVIAAGGDPKKVIFSGIGKSEIEIEQAIKKKIHCFNVESEAELEKLHQIASRLNTTVNVALRVNPNIDPHTHNYISTGLKENKFGIEINKIIPLGRQLASASHLRLIGIASHIGSQIVKLNPFLSAANRLLDIYLELRKSGINVQHINVGGGLGITYHDEHPPAIAEYVKALQQKFLKHPVEIIIEPGRSIVGNAGALLTRIEYLKHTSQKNFVIVDTGMNDLLRPALYNAWQAILPVELRNSEKRTYDIAGPVCESADFLGKNRTLAVQPGDYLAIDSAGAYGFSMSSNYNSRCRPAEVLIENDKMRLIRRRETIEDLFALEKI</sequence>
<dbReference type="EC" id="4.1.1.20" evidence="10 12"/>
<dbReference type="OrthoDB" id="9802241at2"/>
<reference evidence="17 18" key="1">
    <citation type="submission" date="2018-07" db="EMBL/GenBank/DDBJ databases">
        <title>Genomic Encyclopedia of Type Strains, Phase IV (KMG-IV): sequencing the most valuable type-strain genomes for metagenomic binning, comparative biology and taxonomic classification.</title>
        <authorList>
            <person name="Goeker M."/>
        </authorList>
    </citation>
    <scope>NUCLEOTIDE SEQUENCE [LARGE SCALE GENOMIC DNA]</scope>
    <source>
        <strain evidence="17 18">DSM 16500</strain>
    </source>
</reference>
<dbReference type="GO" id="GO:0009089">
    <property type="term" value="P:lysine biosynthetic process via diaminopimelate"/>
    <property type="evidence" value="ECO:0007669"/>
    <property type="project" value="UniProtKB-UniRule"/>
</dbReference>
<evidence type="ECO:0000256" key="14">
    <source>
        <dbReference type="RuleBase" id="RU003738"/>
    </source>
</evidence>
<comment type="subunit">
    <text evidence="12">Homodimer.</text>
</comment>
<keyword evidence="4 12" id="KW-0663">Pyridoxal phosphate</keyword>
<feature type="binding site" evidence="12">
    <location>
        <position position="276"/>
    </location>
    <ligand>
        <name>substrate</name>
    </ligand>
</feature>
<dbReference type="NCBIfam" id="TIGR01048">
    <property type="entry name" value="lysA"/>
    <property type="match status" value="1"/>
</dbReference>
<proteinExistence type="inferred from homology"/>
<feature type="active site" description="Proton donor" evidence="13">
    <location>
        <position position="342"/>
    </location>
</feature>
<evidence type="ECO:0000256" key="10">
    <source>
        <dbReference type="ARBA" id="ARBA00066427"/>
    </source>
</evidence>
<dbReference type="Gene3D" id="2.40.37.10">
    <property type="entry name" value="Lyase, Ornithine Decarboxylase, Chain A, domain 1"/>
    <property type="match status" value="1"/>
</dbReference>
<dbReference type="PANTHER" id="PTHR43727">
    <property type="entry name" value="DIAMINOPIMELATE DECARBOXYLASE"/>
    <property type="match status" value="1"/>
</dbReference>
<feature type="binding site" evidence="12">
    <location>
        <position position="239"/>
    </location>
    <ligand>
        <name>pyridoxal 5'-phosphate</name>
        <dbReference type="ChEBI" id="CHEBI:597326"/>
    </ligand>
</feature>
<dbReference type="UniPathway" id="UPA00034">
    <property type="reaction ID" value="UER00027"/>
</dbReference>
<evidence type="ECO:0000256" key="2">
    <source>
        <dbReference type="ARBA" id="ARBA00022605"/>
    </source>
</evidence>
<feature type="binding site" evidence="12">
    <location>
        <begin position="273"/>
        <end position="276"/>
    </location>
    <ligand>
        <name>pyridoxal 5'-phosphate</name>
        <dbReference type="ChEBI" id="CHEBI:597326"/>
    </ligand>
</feature>
<dbReference type="RefSeq" id="WP_114834333.1">
    <property type="nucleotide sequence ID" value="NZ_LR699115.1"/>
</dbReference>
<evidence type="ECO:0000256" key="13">
    <source>
        <dbReference type="PIRSR" id="PIRSR600183-50"/>
    </source>
</evidence>
<evidence type="ECO:0000256" key="1">
    <source>
        <dbReference type="ARBA" id="ARBA00001933"/>
    </source>
</evidence>
<dbReference type="InterPro" id="IPR029066">
    <property type="entry name" value="PLP-binding_barrel"/>
</dbReference>
<keyword evidence="18" id="KW-1185">Reference proteome</keyword>
<keyword evidence="3 12" id="KW-0210">Decarboxylase</keyword>
<name>A0A370GKM3_9COXI</name>
<evidence type="ECO:0000313" key="17">
    <source>
        <dbReference type="EMBL" id="RDI43776.1"/>
    </source>
</evidence>
<feature type="domain" description="Orn/DAP/Arg decarboxylase 2 N-terminal" evidence="16">
    <location>
        <begin position="37"/>
        <end position="279"/>
    </location>
</feature>
<dbReference type="Pfam" id="PF00278">
    <property type="entry name" value="Orn_DAP_Arg_deC"/>
    <property type="match status" value="1"/>
</dbReference>
<evidence type="ECO:0000256" key="4">
    <source>
        <dbReference type="ARBA" id="ARBA00022898"/>
    </source>
</evidence>
<dbReference type="PRINTS" id="PR01181">
    <property type="entry name" value="DAPDCRBXLASE"/>
</dbReference>
<comment type="catalytic activity">
    <reaction evidence="7 12 14">
        <text>meso-2,6-diaminopimelate + H(+) = L-lysine + CO2</text>
        <dbReference type="Rhea" id="RHEA:15101"/>
        <dbReference type="ChEBI" id="CHEBI:15378"/>
        <dbReference type="ChEBI" id="CHEBI:16526"/>
        <dbReference type="ChEBI" id="CHEBI:32551"/>
        <dbReference type="ChEBI" id="CHEBI:57791"/>
        <dbReference type="EC" id="4.1.1.20"/>
    </reaction>
</comment>
<dbReference type="CDD" id="cd06828">
    <property type="entry name" value="PLPDE_III_DapDC"/>
    <property type="match status" value="1"/>
</dbReference>
<dbReference type="FunFam" id="2.40.37.10:FF:000003">
    <property type="entry name" value="Diaminopimelate decarboxylase"/>
    <property type="match status" value="1"/>
</dbReference>
<evidence type="ECO:0000256" key="8">
    <source>
        <dbReference type="ARBA" id="ARBA00060643"/>
    </source>
</evidence>
<dbReference type="EMBL" id="QQAX01000010">
    <property type="protein sequence ID" value="RDI43776.1"/>
    <property type="molecule type" value="Genomic_DNA"/>
</dbReference>
<evidence type="ECO:0000256" key="9">
    <source>
        <dbReference type="ARBA" id="ARBA00060983"/>
    </source>
</evidence>
<comment type="cofactor">
    <cofactor evidence="1 12 13 14">
        <name>pyridoxal 5'-phosphate</name>
        <dbReference type="ChEBI" id="CHEBI:597326"/>
    </cofactor>
</comment>
<dbReference type="Gene3D" id="3.20.20.10">
    <property type="entry name" value="Alanine racemase"/>
    <property type="match status" value="1"/>
</dbReference>
<dbReference type="InterPro" id="IPR009006">
    <property type="entry name" value="Ala_racemase/Decarboxylase_C"/>
</dbReference>
<dbReference type="PRINTS" id="PR01179">
    <property type="entry name" value="ODADCRBXLASE"/>
</dbReference>
<feature type="binding site" evidence="12">
    <location>
        <position position="316"/>
    </location>
    <ligand>
        <name>substrate</name>
    </ligand>
</feature>
<comment type="similarity">
    <text evidence="9 12">Belongs to the Orn/Lys/Arg decarboxylase class-II family. LysA subfamily.</text>
</comment>
<feature type="binding site" evidence="12">
    <location>
        <position position="370"/>
    </location>
    <ligand>
        <name>substrate</name>
    </ligand>
</feature>
<organism evidence="17 18">
    <name type="scientific">Aquicella lusitana</name>
    <dbReference type="NCBI Taxonomy" id="254246"/>
    <lineage>
        <taxon>Bacteria</taxon>
        <taxon>Pseudomonadati</taxon>
        <taxon>Pseudomonadota</taxon>
        <taxon>Gammaproteobacteria</taxon>
        <taxon>Legionellales</taxon>
        <taxon>Coxiellaceae</taxon>
        <taxon>Aquicella</taxon>
    </lineage>
</organism>
<dbReference type="SUPFAM" id="SSF51419">
    <property type="entry name" value="PLP-binding barrel"/>
    <property type="match status" value="1"/>
</dbReference>
<feature type="domain" description="Orn/DAP/Arg decarboxylase 2 C-terminal" evidence="15">
    <location>
        <begin position="29"/>
        <end position="368"/>
    </location>
</feature>
<evidence type="ECO:0000256" key="7">
    <source>
        <dbReference type="ARBA" id="ARBA00050464"/>
    </source>
</evidence>
<keyword evidence="2 12" id="KW-0028">Amino-acid biosynthesis</keyword>
<evidence type="ECO:0000313" key="18">
    <source>
        <dbReference type="Proteomes" id="UP000254720"/>
    </source>
</evidence>
<evidence type="ECO:0000256" key="5">
    <source>
        <dbReference type="ARBA" id="ARBA00023154"/>
    </source>
</evidence>
<gene>
    <name evidence="12" type="primary">lysA</name>
    <name evidence="17" type="ORF">C8D86_11046</name>
</gene>
<keyword evidence="5 12" id="KW-0457">Lysine biosynthesis</keyword>
<dbReference type="GO" id="GO:0030170">
    <property type="term" value="F:pyridoxal phosphate binding"/>
    <property type="evidence" value="ECO:0007669"/>
    <property type="project" value="UniProtKB-UniRule"/>
</dbReference>
<dbReference type="FunFam" id="3.20.20.10:FF:000003">
    <property type="entry name" value="Diaminopimelate decarboxylase"/>
    <property type="match status" value="1"/>
</dbReference>
<dbReference type="AlphaFoldDB" id="A0A370GKM3"/>
<protein>
    <recommendedName>
        <fullName evidence="11 12">Diaminopimelate decarboxylase</fullName>
        <shortName evidence="12">DAP decarboxylase</shortName>
        <shortName evidence="12">DAPDC</shortName>
        <ecNumber evidence="10 12">4.1.1.20</ecNumber>
    </recommendedName>
</protein>
<evidence type="ECO:0000256" key="12">
    <source>
        <dbReference type="HAMAP-Rule" id="MF_02120"/>
    </source>
</evidence>
<dbReference type="HAMAP" id="MF_02120">
    <property type="entry name" value="LysA"/>
    <property type="match status" value="1"/>
</dbReference>
<comment type="pathway">
    <text evidence="8 12 14">Amino-acid biosynthesis; L-lysine biosynthesis via DAP pathway; L-lysine from DL-2,6-diaminopimelate: step 1/1.</text>
</comment>
<accession>A0A370GKM3</accession>
<comment type="caution">
    <text evidence="17">The sequence shown here is derived from an EMBL/GenBank/DDBJ whole genome shotgun (WGS) entry which is preliminary data.</text>
</comment>
<evidence type="ECO:0000256" key="11">
    <source>
        <dbReference type="ARBA" id="ARBA00074972"/>
    </source>
</evidence>
<dbReference type="InterPro" id="IPR022644">
    <property type="entry name" value="De-COase2_N"/>
</dbReference>
<evidence type="ECO:0000259" key="16">
    <source>
        <dbReference type="Pfam" id="PF02784"/>
    </source>
</evidence>
<dbReference type="Pfam" id="PF02784">
    <property type="entry name" value="Orn_Arg_deC_N"/>
    <property type="match status" value="1"/>
</dbReference>
<evidence type="ECO:0000256" key="3">
    <source>
        <dbReference type="ARBA" id="ARBA00022793"/>
    </source>
</evidence>
<dbReference type="InterPro" id="IPR000183">
    <property type="entry name" value="Orn/DAP/Arg_de-COase"/>
</dbReference>
<feature type="binding site" evidence="12">
    <location>
        <position position="343"/>
    </location>
    <ligand>
        <name>substrate</name>
    </ligand>
</feature>
<feature type="binding site" evidence="12">
    <location>
        <position position="312"/>
    </location>
    <ligand>
        <name>substrate</name>
    </ligand>
</feature>
<feature type="modified residue" description="N6-(pyridoxal phosphate)lysine" evidence="12 13">
    <location>
        <position position="60"/>
    </location>
</feature>
<dbReference type="InterPro" id="IPR022643">
    <property type="entry name" value="De-COase2_C"/>
</dbReference>
<dbReference type="PANTHER" id="PTHR43727:SF2">
    <property type="entry name" value="GROUP IV DECARBOXYLASE"/>
    <property type="match status" value="1"/>
</dbReference>
<evidence type="ECO:0000256" key="6">
    <source>
        <dbReference type="ARBA" id="ARBA00023239"/>
    </source>
</evidence>
<dbReference type="Proteomes" id="UP000254720">
    <property type="component" value="Unassembled WGS sequence"/>
</dbReference>
<evidence type="ECO:0000259" key="15">
    <source>
        <dbReference type="Pfam" id="PF00278"/>
    </source>
</evidence>
<dbReference type="InterPro" id="IPR002986">
    <property type="entry name" value="DAP_deCOOHase_LysA"/>
</dbReference>